<evidence type="ECO:0000256" key="2">
    <source>
        <dbReference type="ARBA" id="ARBA00023315"/>
    </source>
</evidence>
<organism evidence="4 5">
    <name type="scientific">Veronia pacifica</name>
    <dbReference type="NCBI Taxonomy" id="1080227"/>
    <lineage>
        <taxon>Bacteria</taxon>
        <taxon>Pseudomonadati</taxon>
        <taxon>Pseudomonadota</taxon>
        <taxon>Gammaproteobacteria</taxon>
        <taxon>Vibrionales</taxon>
        <taxon>Vibrionaceae</taxon>
        <taxon>Veronia</taxon>
    </lineage>
</organism>
<keyword evidence="5" id="KW-1185">Reference proteome</keyword>
<dbReference type="CDD" id="cd04301">
    <property type="entry name" value="NAT_SF"/>
    <property type="match status" value="1"/>
</dbReference>
<accession>A0A1C3EKG5</accession>
<dbReference type="InterPro" id="IPR000182">
    <property type="entry name" value="GNAT_dom"/>
</dbReference>
<dbReference type="PANTHER" id="PTHR43800">
    <property type="entry name" value="PEPTIDYL-LYSINE N-ACETYLTRANSFERASE YJAB"/>
    <property type="match status" value="1"/>
</dbReference>
<proteinExistence type="predicted"/>
<protein>
    <recommendedName>
        <fullName evidence="3">N-acetyltransferase domain-containing protein</fullName>
    </recommendedName>
</protein>
<keyword evidence="1" id="KW-0808">Transferase</keyword>
<comment type="caution">
    <text evidence="4">The sequence shown here is derived from an EMBL/GenBank/DDBJ whole genome shotgun (WGS) entry which is preliminary data.</text>
</comment>
<dbReference type="Gene3D" id="3.40.630.30">
    <property type="match status" value="1"/>
</dbReference>
<dbReference type="Pfam" id="PF00583">
    <property type="entry name" value="Acetyltransf_1"/>
    <property type="match status" value="1"/>
</dbReference>
<gene>
    <name evidence="4" type="ORF">A8L45_08865</name>
</gene>
<dbReference type="SUPFAM" id="SSF55729">
    <property type="entry name" value="Acyl-CoA N-acyltransferases (Nat)"/>
    <property type="match status" value="1"/>
</dbReference>
<reference evidence="4 5" key="1">
    <citation type="submission" date="2016-05" db="EMBL/GenBank/DDBJ databases">
        <title>Genomic Taxonomy of the Vibrionaceae.</title>
        <authorList>
            <person name="Gomez-Gil B."/>
            <person name="Enciso-Ibarra J."/>
        </authorList>
    </citation>
    <scope>NUCLEOTIDE SEQUENCE [LARGE SCALE GENOMIC DNA]</scope>
    <source>
        <strain evidence="4 5">CAIM 1920</strain>
    </source>
</reference>
<dbReference type="GO" id="GO:0016747">
    <property type="term" value="F:acyltransferase activity, transferring groups other than amino-acyl groups"/>
    <property type="evidence" value="ECO:0007669"/>
    <property type="project" value="InterPro"/>
</dbReference>
<dbReference type="PROSITE" id="PS51186">
    <property type="entry name" value="GNAT"/>
    <property type="match status" value="1"/>
</dbReference>
<dbReference type="STRING" id="1080227.A8L45_08865"/>
<evidence type="ECO:0000256" key="1">
    <source>
        <dbReference type="ARBA" id="ARBA00022679"/>
    </source>
</evidence>
<dbReference type="AlphaFoldDB" id="A0A1C3EKG5"/>
<dbReference type="EMBL" id="LYBM01000013">
    <property type="protein sequence ID" value="ODA33737.1"/>
    <property type="molecule type" value="Genomic_DNA"/>
</dbReference>
<name>A0A1C3EKG5_9GAMM</name>
<keyword evidence="2" id="KW-0012">Acyltransferase</keyword>
<dbReference type="PANTHER" id="PTHR43800:SF1">
    <property type="entry name" value="PEPTIDYL-LYSINE N-ACETYLTRANSFERASE YJAB"/>
    <property type="match status" value="1"/>
</dbReference>
<evidence type="ECO:0000259" key="3">
    <source>
        <dbReference type="PROSITE" id="PS51186"/>
    </source>
</evidence>
<feature type="domain" description="N-acetyltransferase" evidence="3">
    <location>
        <begin position="28"/>
        <end position="162"/>
    </location>
</feature>
<dbReference type="Proteomes" id="UP000094936">
    <property type="component" value="Unassembled WGS sequence"/>
</dbReference>
<sequence length="162" mass="19024">MVIILFVLHLPFTIAYPLTLADIMSVEILLPNKHAELIQLWEHTVRHCYPFYCEHDISTIKQSVLPDLLDMLTLRAIFSPQQVMIGFVGVRQSKVELLFVNPSYQRQGYGKTLLRYATEILRCDWLEVDSRNKNARMFYEKMGFVDSMLVEDSEPTLIRMRR</sequence>
<evidence type="ECO:0000313" key="4">
    <source>
        <dbReference type="EMBL" id="ODA33737.1"/>
    </source>
</evidence>
<dbReference type="InterPro" id="IPR016181">
    <property type="entry name" value="Acyl_CoA_acyltransferase"/>
</dbReference>
<evidence type="ECO:0000313" key="5">
    <source>
        <dbReference type="Proteomes" id="UP000094936"/>
    </source>
</evidence>